<feature type="transmembrane region" description="Helical" evidence="7">
    <location>
        <begin position="363"/>
        <end position="382"/>
    </location>
</feature>
<feature type="compositionally biased region" description="Basic and acidic residues" evidence="6">
    <location>
        <begin position="133"/>
        <end position="144"/>
    </location>
</feature>
<keyword evidence="3" id="KW-0256">Endoplasmic reticulum</keyword>
<feature type="transmembrane region" description="Helical" evidence="7">
    <location>
        <begin position="216"/>
        <end position="236"/>
    </location>
</feature>
<feature type="chain" id="PRO_5009656528" description="DUF803 domain membrane protein" evidence="8">
    <location>
        <begin position="21"/>
        <end position="841"/>
    </location>
</feature>
<dbReference type="PANTHER" id="PTHR12570">
    <property type="match status" value="1"/>
</dbReference>
<dbReference type="SUPFAM" id="SSF103481">
    <property type="entry name" value="Multidrug resistance efflux transporter EmrE"/>
    <property type="match status" value="1"/>
</dbReference>
<feature type="region of interest" description="Disordered" evidence="6">
    <location>
        <begin position="681"/>
        <end position="841"/>
    </location>
</feature>
<dbReference type="InterPro" id="IPR037185">
    <property type="entry name" value="EmrE-like"/>
</dbReference>
<feature type="transmembrane region" description="Helical" evidence="7">
    <location>
        <begin position="300"/>
        <end position="323"/>
    </location>
</feature>
<keyword evidence="4 7" id="KW-1133">Transmembrane helix</keyword>
<dbReference type="VEuPathDB" id="FungiDB:AJ78_05085"/>
<organism evidence="9 10">
    <name type="scientific">Emergomyces pasteurianus Ep9510</name>
    <dbReference type="NCBI Taxonomy" id="1447872"/>
    <lineage>
        <taxon>Eukaryota</taxon>
        <taxon>Fungi</taxon>
        <taxon>Dikarya</taxon>
        <taxon>Ascomycota</taxon>
        <taxon>Pezizomycotina</taxon>
        <taxon>Eurotiomycetes</taxon>
        <taxon>Eurotiomycetidae</taxon>
        <taxon>Onygenales</taxon>
        <taxon>Ajellomycetaceae</taxon>
        <taxon>Emergomyces</taxon>
    </lineage>
</organism>
<comment type="caution">
    <text evidence="9">The sequence shown here is derived from an EMBL/GenBank/DDBJ whole genome shotgun (WGS) entry which is preliminary data.</text>
</comment>
<dbReference type="GO" id="GO:0015095">
    <property type="term" value="F:magnesium ion transmembrane transporter activity"/>
    <property type="evidence" value="ECO:0007669"/>
    <property type="project" value="InterPro"/>
</dbReference>
<proteinExistence type="predicted"/>
<accession>A0A1J9QEK4</accession>
<evidence type="ECO:0000313" key="10">
    <source>
        <dbReference type="Proteomes" id="UP000182235"/>
    </source>
</evidence>
<keyword evidence="5 7" id="KW-0472">Membrane</keyword>
<feature type="compositionally biased region" description="Basic and acidic residues" evidence="6">
    <location>
        <begin position="742"/>
        <end position="751"/>
    </location>
</feature>
<dbReference type="Pfam" id="PF05653">
    <property type="entry name" value="Mg_trans_NIPA"/>
    <property type="match status" value="1"/>
</dbReference>
<dbReference type="GO" id="GO:0016020">
    <property type="term" value="C:membrane"/>
    <property type="evidence" value="ECO:0007669"/>
    <property type="project" value="UniProtKB-SubCell"/>
</dbReference>
<gene>
    <name evidence="9" type="ORF">AJ78_05085</name>
</gene>
<feature type="compositionally biased region" description="Basic and acidic residues" evidence="6">
    <location>
        <begin position="161"/>
        <end position="175"/>
    </location>
</feature>
<comment type="subcellular location">
    <subcellularLocation>
        <location evidence="1">Endoplasmic reticulum membrane</location>
        <topology evidence="1">Multi-pass membrane protein</topology>
    </subcellularLocation>
</comment>
<evidence type="ECO:0000256" key="8">
    <source>
        <dbReference type="SAM" id="SignalP"/>
    </source>
</evidence>
<evidence type="ECO:0000256" key="4">
    <source>
        <dbReference type="ARBA" id="ARBA00022989"/>
    </source>
</evidence>
<keyword evidence="8" id="KW-0732">Signal</keyword>
<keyword evidence="2 7" id="KW-0812">Transmembrane</keyword>
<evidence type="ECO:0000256" key="1">
    <source>
        <dbReference type="ARBA" id="ARBA00004477"/>
    </source>
</evidence>
<feature type="compositionally biased region" description="Basic and acidic residues" evidence="6">
    <location>
        <begin position="486"/>
        <end position="495"/>
    </location>
</feature>
<feature type="region of interest" description="Disordered" evidence="6">
    <location>
        <begin position="116"/>
        <end position="188"/>
    </location>
</feature>
<dbReference type="Proteomes" id="UP000182235">
    <property type="component" value="Unassembled WGS sequence"/>
</dbReference>
<feature type="compositionally biased region" description="Polar residues" evidence="6">
    <location>
        <begin position="760"/>
        <end position="780"/>
    </location>
</feature>
<feature type="transmembrane region" description="Helical" evidence="7">
    <location>
        <begin position="271"/>
        <end position="288"/>
    </location>
</feature>
<dbReference type="InterPro" id="IPR008521">
    <property type="entry name" value="Mg_trans_NIPA"/>
</dbReference>
<feature type="compositionally biased region" description="Low complexity" evidence="6">
    <location>
        <begin position="533"/>
        <end position="562"/>
    </location>
</feature>
<dbReference type="PANTHER" id="PTHR12570:SF65">
    <property type="entry name" value="MAGNESIUM TRANSPORTER NIPA9-RELATED"/>
    <property type="match status" value="1"/>
</dbReference>
<evidence type="ECO:0000256" key="6">
    <source>
        <dbReference type="SAM" id="MobiDB-lite"/>
    </source>
</evidence>
<feature type="transmembrane region" description="Helical" evidence="7">
    <location>
        <begin position="434"/>
        <end position="452"/>
    </location>
</feature>
<feature type="compositionally biased region" description="Polar residues" evidence="6">
    <location>
        <begin position="585"/>
        <end position="600"/>
    </location>
</feature>
<feature type="transmembrane region" description="Helical" evidence="7">
    <location>
        <begin position="57"/>
        <end position="79"/>
    </location>
</feature>
<feature type="compositionally biased region" description="Polar residues" evidence="6">
    <location>
        <begin position="496"/>
        <end position="511"/>
    </location>
</feature>
<feature type="transmembrane region" description="Helical" evidence="7">
    <location>
        <begin position="403"/>
        <end position="422"/>
    </location>
</feature>
<dbReference type="EMBL" id="LGRN01000211">
    <property type="protein sequence ID" value="OJD14567.1"/>
    <property type="molecule type" value="Genomic_DNA"/>
</dbReference>
<evidence type="ECO:0000256" key="5">
    <source>
        <dbReference type="ARBA" id="ARBA00023136"/>
    </source>
</evidence>
<name>A0A1J9QEK4_9EURO</name>
<evidence type="ECO:0008006" key="11">
    <source>
        <dbReference type="Google" id="ProtNLM"/>
    </source>
</evidence>
<keyword evidence="10" id="KW-1185">Reference proteome</keyword>
<feature type="transmembrane region" description="Helical" evidence="7">
    <location>
        <begin position="242"/>
        <end position="262"/>
    </location>
</feature>
<dbReference type="AlphaFoldDB" id="A0A1J9QEK4"/>
<feature type="region of interest" description="Disordered" evidence="6">
    <location>
        <begin position="486"/>
        <end position="515"/>
    </location>
</feature>
<evidence type="ECO:0000313" key="9">
    <source>
        <dbReference type="EMBL" id="OJD14567.1"/>
    </source>
</evidence>
<protein>
    <recommendedName>
        <fullName evidence="11">DUF803 domain membrane protein</fullName>
    </recommendedName>
</protein>
<reference evidence="9 10" key="1">
    <citation type="submission" date="2015-07" db="EMBL/GenBank/DDBJ databases">
        <title>Emmonsia species relationships and genome sequence.</title>
        <authorList>
            <consortium name="The Broad Institute Genomics Platform"/>
            <person name="Cuomo C.A."/>
            <person name="Munoz J.F."/>
            <person name="Imamovic A."/>
            <person name="Priest M.E."/>
            <person name="Young S."/>
            <person name="Clay O.K."/>
            <person name="McEwen J.G."/>
        </authorList>
    </citation>
    <scope>NUCLEOTIDE SEQUENCE [LARGE SCALE GENOMIC DNA]</scope>
    <source>
        <strain evidence="9 10">UAMH 9510</strain>
    </source>
</reference>
<evidence type="ECO:0000256" key="3">
    <source>
        <dbReference type="ARBA" id="ARBA00022824"/>
    </source>
</evidence>
<evidence type="ECO:0000256" key="2">
    <source>
        <dbReference type="ARBA" id="ARBA00022692"/>
    </source>
</evidence>
<evidence type="ECO:0000256" key="7">
    <source>
        <dbReference type="SAM" id="Phobius"/>
    </source>
</evidence>
<dbReference type="OrthoDB" id="165382at2759"/>
<feature type="signal peptide" evidence="8">
    <location>
        <begin position="1"/>
        <end position="20"/>
    </location>
</feature>
<feature type="compositionally biased region" description="Polar residues" evidence="6">
    <location>
        <begin position="647"/>
        <end position="658"/>
    </location>
</feature>
<sequence length="841" mass="91697">METRNLVAFAFGFLFDFAFSVPLSPLTISLLGNGNTRDDSRDNPGDGDGSGNPMSEWSSTIGIVTAIIGNVFISFALNIQRYAHIRIQREYEHNRYRNGWKRSASRIISGSERLSSSNYGTLANEGEDERADEQEHIDADRVETNGRSTSSEEISRVGFHRYTDEDGEGRGRDASLDDGNPGPDRLQQSFMSDRTLTPLEKSQISNERKSYLKSPYWWSGIILMTIGEAGNFLAYGFAPASIVSPLGVVALISNCLIAPFMLKETFRGRDLLGVLVSVAGAVTIVFSAKTSETKIGPGEIWGMISTWEFELYLGLTIVLILGLMWASQKYGRKSILIDLGLVGLFGGYTALSTKAIASLLSFTLWHIITFPITYGLVAILFFSALMQIRYINRALQRFDSTQVIPTQFVLFTISVILGSAVLYRDFESTTVARAGKFIGGCTLTFLGVYLITSGRTRADVSESESDSDEEAIGLLGTERYRDSIEWQRESRHSHSEQTLNRTSSPAVQATDSRPRSLLSDEADYAEDDGLQTPRAPLSSDPSSSVPSISGVSSLSGSPAQSPKPFTENPWAVTPEEHGESAIVSEPQTPTQIHSLPTQILLQYPSAPGITGPSSDRNPQSPPHSPLQATLSRPKTPPTAARKLASSRKPNTGSRSSFSKRFAPGPLLQPLSGTLSAVVAESLLRGEGSPRSQQERTSSKTIQKGKKRASIPYATNEGTEIRYNQEETPLETEYETNTGVTGGKDEILRRDNTPVSPRLPVSSSANRSSTQERISTLSGSPLQKRKDSSRNRSLSDSWSGGLAWLRGSIRGNGKYKQKDKARPSVAAGPSDNGDNDARPSRD</sequence>
<feature type="region of interest" description="Disordered" evidence="6">
    <location>
        <begin position="527"/>
        <end position="669"/>
    </location>
</feature>
<feature type="region of interest" description="Disordered" evidence="6">
    <location>
        <begin position="34"/>
        <end position="54"/>
    </location>
</feature>